<reference evidence="2" key="1">
    <citation type="journal article" date="2023" name="Science">
        <title>Genome structures resolve the early diversification of teleost fishes.</title>
        <authorList>
            <person name="Parey E."/>
            <person name="Louis A."/>
            <person name="Montfort J."/>
            <person name="Bouchez O."/>
            <person name="Roques C."/>
            <person name="Iampietro C."/>
            <person name="Lluch J."/>
            <person name="Castinel A."/>
            <person name="Donnadieu C."/>
            <person name="Desvignes T."/>
            <person name="Floi Bucao C."/>
            <person name="Jouanno E."/>
            <person name="Wen M."/>
            <person name="Mejri S."/>
            <person name="Dirks R."/>
            <person name="Jansen H."/>
            <person name="Henkel C."/>
            <person name="Chen W.J."/>
            <person name="Zahm M."/>
            <person name="Cabau C."/>
            <person name="Klopp C."/>
            <person name="Thompson A.W."/>
            <person name="Robinson-Rechavi M."/>
            <person name="Braasch I."/>
            <person name="Lecointre G."/>
            <person name="Bobe J."/>
            <person name="Postlethwait J.H."/>
            <person name="Berthelot C."/>
            <person name="Roest Crollius H."/>
            <person name="Guiguen Y."/>
        </authorList>
    </citation>
    <scope>NUCLEOTIDE SEQUENCE</scope>
    <source>
        <strain evidence="2">WJC10195</strain>
    </source>
</reference>
<proteinExistence type="predicted"/>
<comment type="caution">
    <text evidence="2">The sequence shown here is derived from an EMBL/GenBank/DDBJ whole genome shotgun (WGS) entry which is preliminary data.</text>
</comment>
<dbReference type="EMBL" id="JAINUF010000001">
    <property type="protein sequence ID" value="KAJ8380057.1"/>
    <property type="molecule type" value="Genomic_DNA"/>
</dbReference>
<evidence type="ECO:0000313" key="2">
    <source>
        <dbReference type="EMBL" id="KAJ8380057.1"/>
    </source>
</evidence>
<evidence type="ECO:0000313" key="3">
    <source>
        <dbReference type="Proteomes" id="UP001152622"/>
    </source>
</evidence>
<feature type="compositionally biased region" description="Basic and acidic residues" evidence="1">
    <location>
        <begin position="47"/>
        <end position="57"/>
    </location>
</feature>
<protein>
    <submittedName>
        <fullName evidence="2">Uncharacterized protein</fullName>
    </submittedName>
</protein>
<evidence type="ECO:0000256" key="1">
    <source>
        <dbReference type="SAM" id="MobiDB-lite"/>
    </source>
</evidence>
<dbReference type="AlphaFoldDB" id="A0A9Q1GBD1"/>
<name>A0A9Q1GBD1_SYNKA</name>
<gene>
    <name evidence="2" type="ORF">SKAU_G00008350</name>
</gene>
<accession>A0A9Q1GBD1</accession>
<sequence>MISNASSQSHYLPHRLLGISVLCLRSGLSTERSVYKTLLCGNSHGGPGDRSDARPVKPDNQTAAVIPRPQARPYRTASTTARRERQALFRNAPSIHKQAPLHHSLPDQQPTHSHCGEGGRGMHTQYTHKLNTTEPAPIQPALRGLVWP</sequence>
<keyword evidence="3" id="KW-1185">Reference proteome</keyword>
<feature type="region of interest" description="Disordered" evidence="1">
    <location>
        <begin position="41"/>
        <end position="62"/>
    </location>
</feature>
<organism evidence="2 3">
    <name type="scientific">Synaphobranchus kaupii</name>
    <name type="common">Kaup's arrowtooth eel</name>
    <dbReference type="NCBI Taxonomy" id="118154"/>
    <lineage>
        <taxon>Eukaryota</taxon>
        <taxon>Metazoa</taxon>
        <taxon>Chordata</taxon>
        <taxon>Craniata</taxon>
        <taxon>Vertebrata</taxon>
        <taxon>Euteleostomi</taxon>
        <taxon>Actinopterygii</taxon>
        <taxon>Neopterygii</taxon>
        <taxon>Teleostei</taxon>
        <taxon>Anguilliformes</taxon>
        <taxon>Synaphobranchidae</taxon>
        <taxon>Synaphobranchus</taxon>
    </lineage>
</organism>
<dbReference type="Proteomes" id="UP001152622">
    <property type="component" value="Chromosome 1"/>
</dbReference>